<dbReference type="Proteomes" id="UP000586042">
    <property type="component" value="Unassembled WGS sequence"/>
</dbReference>
<dbReference type="EMBL" id="JABWGN010000003">
    <property type="protein sequence ID" value="NUW31669.1"/>
    <property type="molecule type" value="Genomic_DNA"/>
</dbReference>
<sequence length="52" mass="5632">MSEESSGAAVLIEVPDLPFEDLPGFGNPRLMRALEQRRARSEEAVAAFNSAV</sequence>
<evidence type="ECO:0000313" key="2">
    <source>
        <dbReference type="Proteomes" id="UP000586042"/>
    </source>
</evidence>
<protein>
    <submittedName>
        <fullName evidence="1">Uncharacterized protein</fullName>
    </submittedName>
</protein>
<dbReference type="AlphaFoldDB" id="A0A7Y6M2Y2"/>
<proteinExistence type="predicted"/>
<gene>
    <name evidence="1" type="ORF">HTZ77_09540</name>
</gene>
<keyword evidence="2" id="KW-1185">Reference proteome</keyword>
<name>A0A7Y6M2Y2_9ACTN</name>
<dbReference type="RefSeq" id="WP_175589104.1">
    <property type="nucleotide sequence ID" value="NZ_JABWGN010000003.1"/>
</dbReference>
<organism evidence="1 2">
    <name type="scientific">Nonomuraea montanisoli</name>
    <dbReference type="NCBI Taxonomy" id="2741721"/>
    <lineage>
        <taxon>Bacteria</taxon>
        <taxon>Bacillati</taxon>
        <taxon>Actinomycetota</taxon>
        <taxon>Actinomycetes</taxon>
        <taxon>Streptosporangiales</taxon>
        <taxon>Streptosporangiaceae</taxon>
        <taxon>Nonomuraea</taxon>
    </lineage>
</organism>
<evidence type="ECO:0000313" key="1">
    <source>
        <dbReference type="EMBL" id="NUW31669.1"/>
    </source>
</evidence>
<accession>A0A7Y6M2Y2</accession>
<comment type="caution">
    <text evidence="1">The sequence shown here is derived from an EMBL/GenBank/DDBJ whole genome shotgun (WGS) entry which is preliminary data.</text>
</comment>
<reference evidence="1 2" key="1">
    <citation type="submission" date="2020-06" db="EMBL/GenBank/DDBJ databases">
        <title>Nonomuraea sp. SMC257, a novel actinomycete isolated from soil.</title>
        <authorList>
            <person name="Chanama M."/>
        </authorList>
    </citation>
    <scope>NUCLEOTIDE SEQUENCE [LARGE SCALE GENOMIC DNA]</scope>
    <source>
        <strain evidence="1 2">SMC257</strain>
    </source>
</reference>